<dbReference type="CDD" id="cd02440">
    <property type="entry name" value="AdoMet_MTases"/>
    <property type="match status" value="1"/>
</dbReference>
<dbReference type="Pfam" id="PF13649">
    <property type="entry name" value="Methyltransf_25"/>
    <property type="match status" value="1"/>
</dbReference>
<evidence type="ECO:0000259" key="3">
    <source>
        <dbReference type="Pfam" id="PF13649"/>
    </source>
</evidence>
<reference evidence="4 5" key="1">
    <citation type="submission" date="2018-09" db="EMBL/GenBank/DDBJ databases">
        <title>Complete genome sequence of Euzebya sp. DY32-46 isolated from seawater of Pacific Ocean.</title>
        <authorList>
            <person name="Xu L."/>
            <person name="Wu Y.-H."/>
            <person name="Xu X.-W."/>
        </authorList>
    </citation>
    <scope>NUCLEOTIDE SEQUENCE [LARGE SCALE GENOMIC DNA]</scope>
    <source>
        <strain evidence="4 5">DY32-46</strain>
    </source>
</reference>
<dbReference type="SUPFAM" id="SSF53335">
    <property type="entry name" value="S-adenosyl-L-methionine-dependent methyltransferases"/>
    <property type="match status" value="1"/>
</dbReference>
<protein>
    <submittedName>
        <fullName evidence="4">Methyltransferase type 11</fullName>
    </submittedName>
</protein>
<dbReference type="AlphaFoldDB" id="A0A346XRS8"/>
<dbReference type="PANTHER" id="PTHR43861:SF1">
    <property type="entry name" value="TRANS-ACONITATE 2-METHYLTRANSFERASE"/>
    <property type="match status" value="1"/>
</dbReference>
<accession>A0A346XRS8</accession>
<dbReference type="Proteomes" id="UP000264006">
    <property type="component" value="Chromosome"/>
</dbReference>
<evidence type="ECO:0000256" key="2">
    <source>
        <dbReference type="ARBA" id="ARBA00022679"/>
    </source>
</evidence>
<dbReference type="InterPro" id="IPR029063">
    <property type="entry name" value="SAM-dependent_MTases_sf"/>
</dbReference>
<feature type="domain" description="Methyltransferase" evidence="3">
    <location>
        <begin position="57"/>
        <end position="151"/>
    </location>
</feature>
<dbReference type="RefSeq" id="WP_164709763.1">
    <property type="nucleotide sequence ID" value="NZ_CP031165.1"/>
</dbReference>
<sequence>MPHRPDSRFRTGPQVAGLYDRLAPLYDRLAAPYDWIGGRRLQRDLIDALDLRAGDTVVDLGTGSGWNLVSLARAVGPTGRVVGYDISAGMLERAHERVREEGLANVELRRSDSREVDVPSDTAAVISAFSMEMVPDHDDVIARLVDQLHPGTRIGLVGLREPSGWPEWLIRLVTSINAPFGVGPEYREVQPWTSIQGHLVGVDYREAMAGTVYSAIGRVPGPTTPDRP</sequence>
<dbReference type="PANTHER" id="PTHR43861">
    <property type="entry name" value="TRANS-ACONITATE 2-METHYLTRANSFERASE-RELATED"/>
    <property type="match status" value="1"/>
</dbReference>
<name>A0A346XRS8_9ACTN</name>
<keyword evidence="5" id="KW-1185">Reference proteome</keyword>
<keyword evidence="1 4" id="KW-0489">Methyltransferase</keyword>
<evidence type="ECO:0000313" key="4">
    <source>
        <dbReference type="EMBL" id="AXV04925.1"/>
    </source>
</evidence>
<evidence type="ECO:0000313" key="5">
    <source>
        <dbReference type="Proteomes" id="UP000264006"/>
    </source>
</evidence>
<evidence type="ECO:0000256" key="1">
    <source>
        <dbReference type="ARBA" id="ARBA00022603"/>
    </source>
</evidence>
<dbReference type="Gene3D" id="3.40.50.150">
    <property type="entry name" value="Vaccinia Virus protein VP39"/>
    <property type="match status" value="1"/>
</dbReference>
<dbReference type="InterPro" id="IPR041698">
    <property type="entry name" value="Methyltransf_25"/>
</dbReference>
<dbReference type="GO" id="GO:0032259">
    <property type="term" value="P:methylation"/>
    <property type="evidence" value="ECO:0007669"/>
    <property type="project" value="UniProtKB-KW"/>
</dbReference>
<gene>
    <name evidence="4" type="ORF">DVS28_a0217</name>
</gene>
<dbReference type="EMBL" id="CP031165">
    <property type="protein sequence ID" value="AXV04925.1"/>
    <property type="molecule type" value="Genomic_DNA"/>
</dbReference>
<proteinExistence type="predicted"/>
<dbReference type="GO" id="GO:0008168">
    <property type="term" value="F:methyltransferase activity"/>
    <property type="evidence" value="ECO:0007669"/>
    <property type="project" value="UniProtKB-KW"/>
</dbReference>
<keyword evidence="2 4" id="KW-0808">Transferase</keyword>
<dbReference type="KEGG" id="euz:DVS28_a0217"/>
<organism evidence="4 5">
    <name type="scientific">Euzebya pacifica</name>
    <dbReference type="NCBI Taxonomy" id="1608957"/>
    <lineage>
        <taxon>Bacteria</taxon>
        <taxon>Bacillati</taxon>
        <taxon>Actinomycetota</taxon>
        <taxon>Nitriliruptoria</taxon>
        <taxon>Euzebyales</taxon>
    </lineage>
</organism>